<dbReference type="OrthoDB" id="15847at10239"/>
<keyword evidence="2" id="KW-1185">Reference proteome</keyword>
<reference evidence="1 2" key="1">
    <citation type="journal article" date="2014" name="PLoS ONE">
        <title>Characterization of Newly Isolated Lytic Bacteriophages Active against Acinetobacter baumannii.</title>
        <authorList>
            <person name="Merabishvili M."/>
            <person name="Vandenheuvel D."/>
            <person name="Kropinski A.M."/>
            <person name="Mast J."/>
            <person name="De Vos D."/>
            <person name="Verbeken G."/>
            <person name="Noben J.P."/>
            <person name="Lavigne R."/>
            <person name="Vaneechoutte M."/>
            <person name="Pirnay J.P."/>
        </authorList>
    </citation>
    <scope>NUCLEOTIDE SEQUENCE [LARGE SCALE GENOMIC DNA]</scope>
</reference>
<dbReference type="EMBL" id="KJ473423">
    <property type="protein sequence ID" value="AHY26796.1"/>
    <property type="molecule type" value="Genomic_DNA"/>
</dbReference>
<protein>
    <submittedName>
        <fullName evidence="1">Uncharacterized protein</fullName>
    </submittedName>
</protein>
<evidence type="ECO:0000313" key="1">
    <source>
        <dbReference type="EMBL" id="AHY26796.1"/>
    </source>
</evidence>
<dbReference type="Proteomes" id="UP000028860">
    <property type="component" value="Segment"/>
</dbReference>
<evidence type="ECO:0000313" key="2">
    <source>
        <dbReference type="Proteomes" id="UP000028860"/>
    </source>
</evidence>
<sequence length="107" mass="12497">MTDTKRATGRTTRMIFKVGEFLAANPDETATIIIHSQSWGWMRNMVNSLLSSDMSTRITIKSYSTWSSSGIGKRPDYFFDHHCFYDQYLRAKATLEYVEQEYTKYDV</sequence>
<proteinExistence type="predicted"/>
<organism evidence="1 2">
    <name type="scientific">Acinetobacter phage vB_AbaP_Acibel007</name>
    <dbReference type="NCBI Taxonomy" id="1481187"/>
    <lineage>
        <taxon>Viruses</taxon>
        <taxon>Duplodnaviria</taxon>
        <taxon>Heunggongvirae</taxon>
        <taxon>Uroviricota</taxon>
        <taxon>Caudoviricetes</taxon>
        <taxon>Autographivirales</taxon>
        <taxon>Autoscriptoviridae</taxon>
        <taxon>Beijerinckvirinae</taxon>
        <taxon>Daemvirus</taxon>
        <taxon>Daemvirus acibel007</taxon>
    </lineage>
</organism>
<name>A0A075DXY5_9CAUD</name>
<dbReference type="KEGG" id="vg:22112157"/>
<accession>A0A075DXY5</accession>
<gene>
    <name evidence="1" type="ORF">vB_AbaP_Acibel007_25</name>
</gene>
<dbReference type="GeneID" id="22112157"/>
<dbReference type="RefSeq" id="YP_009103236.1">
    <property type="nucleotide sequence ID" value="NC_025457.1"/>
</dbReference>